<sequence>MTCASLVVKPCLILLSLRWMVHTNSIWKNLFQDSAS</sequence>
<feature type="signal peptide" evidence="1">
    <location>
        <begin position="1"/>
        <end position="23"/>
    </location>
</feature>
<reference evidence="2" key="1">
    <citation type="submission" date="2014-09" db="EMBL/GenBank/DDBJ databases">
        <authorList>
            <person name="Magalhaes I.L.F."/>
            <person name="Oliveira U."/>
            <person name="Santos F.R."/>
            <person name="Vidigal T.H.D.A."/>
            <person name="Brescovit A.D."/>
            <person name="Santos A.J."/>
        </authorList>
    </citation>
    <scope>NUCLEOTIDE SEQUENCE</scope>
    <source>
        <tissue evidence="2">Shoot tissue taken approximately 20 cm above the soil surface</tissue>
    </source>
</reference>
<organism evidence="2">
    <name type="scientific">Arundo donax</name>
    <name type="common">Giant reed</name>
    <name type="synonym">Donax arundinaceus</name>
    <dbReference type="NCBI Taxonomy" id="35708"/>
    <lineage>
        <taxon>Eukaryota</taxon>
        <taxon>Viridiplantae</taxon>
        <taxon>Streptophyta</taxon>
        <taxon>Embryophyta</taxon>
        <taxon>Tracheophyta</taxon>
        <taxon>Spermatophyta</taxon>
        <taxon>Magnoliopsida</taxon>
        <taxon>Liliopsida</taxon>
        <taxon>Poales</taxon>
        <taxon>Poaceae</taxon>
        <taxon>PACMAD clade</taxon>
        <taxon>Arundinoideae</taxon>
        <taxon>Arundineae</taxon>
        <taxon>Arundo</taxon>
    </lineage>
</organism>
<name>A0A0A8ZKG8_ARUDO</name>
<dbReference type="AlphaFoldDB" id="A0A0A8ZKG8"/>
<evidence type="ECO:0000313" key="2">
    <source>
        <dbReference type="EMBL" id="JAD37225.1"/>
    </source>
</evidence>
<reference evidence="2" key="2">
    <citation type="journal article" date="2015" name="Data Brief">
        <title>Shoot transcriptome of the giant reed, Arundo donax.</title>
        <authorList>
            <person name="Barrero R.A."/>
            <person name="Guerrero F.D."/>
            <person name="Moolhuijzen P."/>
            <person name="Goolsby J.A."/>
            <person name="Tidwell J."/>
            <person name="Bellgard S.E."/>
            <person name="Bellgard M.I."/>
        </authorList>
    </citation>
    <scope>NUCLEOTIDE SEQUENCE</scope>
    <source>
        <tissue evidence="2">Shoot tissue taken approximately 20 cm above the soil surface</tissue>
    </source>
</reference>
<evidence type="ECO:0000256" key="1">
    <source>
        <dbReference type="SAM" id="SignalP"/>
    </source>
</evidence>
<keyword evidence="1" id="KW-0732">Signal</keyword>
<accession>A0A0A8ZKG8</accession>
<protein>
    <submittedName>
        <fullName evidence="2">Uncharacterized protein</fullName>
    </submittedName>
</protein>
<proteinExistence type="predicted"/>
<feature type="chain" id="PRO_5002062254" evidence="1">
    <location>
        <begin position="24"/>
        <end position="36"/>
    </location>
</feature>
<dbReference type="EMBL" id="GBRH01260670">
    <property type="protein sequence ID" value="JAD37225.1"/>
    <property type="molecule type" value="Transcribed_RNA"/>
</dbReference>